<dbReference type="Pfam" id="PF11249">
    <property type="entry name" value="DUF3047"/>
    <property type="match status" value="1"/>
</dbReference>
<protein>
    <recommendedName>
        <fullName evidence="4">DUF3047 domain-containing protein</fullName>
    </recommendedName>
</protein>
<evidence type="ECO:0000313" key="2">
    <source>
        <dbReference type="EMBL" id="BCS97367.1"/>
    </source>
</evidence>
<evidence type="ECO:0008006" key="4">
    <source>
        <dbReference type="Google" id="ProtNLM"/>
    </source>
</evidence>
<dbReference type="InterPro" id="IPR021409">
    <property type="entry name" value="DUF3047"/>
</dbReference>
<reference evidence="2 3" key="1">
    <citation type="submission" date="2021-02" db="EMBL/GenBank/DDBJ databases">
        <title>Complete genome of Desulfoluna sp. strain ASN36.</title>
        <authorList>
            <person name="Takahashi A."/>
            <person name="Kojima H."/>
            <person name="Fukui M."/>
        </authorList>
    </citation>
    <scope>NUCLEOTIDE SEQUENCE [LARGE SCALE GENOMIC DNA]</scope>
    <source>
        <strain evidence="2 3">ASN36</strain>
    </source>
</reference>
<gene>
    <name evidence="2" type="ORF">DSLASN_29990</name>
</gene>
<evidence type="ECO:0000256" key="1">
    <source>
        <dbReference type="SAM" id="SignalP"/>
    </source>
</evidence>
<name>A0ABM7PJL3_9BACT</name>
<proteinExistence type="predicted"/>
<feature type="signal peptide" evidence="1">
    <location>
        <begin position="1"/>
        <end position="22"/>
    </location>
</feature>
<keyword evidence="3" id="KW-1185">Reference proteome</keyword>
<keyword evidence="1" id="KW-0732">Signal</keyword>
<organism evidence="2 3">
    <name type="scientific">Desulfoluna limicola</name>
    <dbReference type="NCBI Taxonomy" id="2810562"/>
    <lineage>
        <taxon>Bacteria</taxon>
        <taxon>Pseudomonadati</taxon>
        <taxon>Thermodesulfobacteriota</taxon>
        <taxon>Desulfobacteria</taxon>
        <taxon>Desulfobacterales</taxon>
        <taxon>Desulfolunaceae</taxon>
        <taxon>Desulfoluna</taxon>
    </lineage>
</organism>
<dbReference type="EMBL" id="AP024488">
    <property type="protein sequence ID" value="BCS97367.1"/>
    <property type="molecule type" value="Genomic_DNA"/>
</dbReference>
<dbReference type="RefSeq" id="WP_236888797.1">
    <property type="nucleotide sequence ID" value="NZ_AP024488.1"/>
</dbReference>
<sequence length="244" mass="26517">MDRWTWLLGVMVALLVSAPAFCDAPFVVGPFSSGANGGAFPDGWEPLVFKKVTTHTQYTLEDEDGSVVVNAVTDGGASGMIRRVGIDPEQWPVISWRWKVGNVYAKGDATTKKGDDYPARIYVAFAFEPDNASFTERLTFKAARAIHGEYPPVAVLNYIWANKTPKGTLLPNAYTGRAMMIAVQSGPDKAGTWITETRNILTDYKQAFGTTPPPISGVAIMTDADNTGESATAWYGDIQFLHAE</sequence>
<evidence type="ECO:0000313" key="3">
    <source>
        <dbReference type="Proteomes" id="UP001320148"/>
    </source>
</evidence>
<feature type="chain" id="PRO_5046729795" description="DUF3047 domain-containing protein" evidence="1">
    <location>
        <begin position="23"/>
        <end position="244"/>
    </location>
</feature>
<dbReference type="Proteomes" id="UP001320148">
    <property type="component" value="Chromosome"/>
</dbReference>
<accession>A0ABM7PJL3</accession>